<feature type="chain" id="PRO_5014840138" description="Conjugal transfer protein TraH" evidence="1">
    <location>
        <begin position="30"/>
        <end position="479"/>
    </location>
</feature>
<evidence type="ECO:0000313" key="2">
    <source>
        <dbReference type="EMBL" id="PLC59276.1"/>
    </source>
</evidence>
<evidence type="ECO:0008006" key="4">
    <source>
        <dbReference type="Google" id="ProtNLM"/>
    </source>
</evidence>
<evidence type="ECO:0000313" key="3">
    <source>
        <dbReference type="Proteomes" id="UP000234420"/>
    </source>
</evidence>
<evidence type="ECO:0000256" key="1">
    <source>
        <dbReference type="SAM" id="SignalP"/>
    </source>
</evidence>
<organism evidence="2 3">
    <name type="scientific">Photobacterium carnosum</name>
    <dbReference type="NCBI Taxonomy" id="2023717"/>
    <lineage>
        <taxon>Bacteria</taxon>
        <taxon>Pseudomonadati</taxon>
        <taxon>Pseudomonadota</taxon>
        <taxon>Gammaproteobacteria</taxon>
        <taxon>Vibrionales</taxon>
        <taxon>Vibrionaceae</taxon>
        <taxon>Photobacterium</taxon>
    </lineage>
</organism>
<feature type="signal peptide" evidence="1">
    <location>
        <begin position="1"/>
        <end position="29"/>
    </location>
</feature>
<sequence>MKRLKIKNSAISIGLACCITITTTSTAYADNFLEDVFSQMTTVSAPGHSFETQKRNGYAFGMTSLRFHLHEPELIQFTPPSMNVGCGGLDMFGGSFSLIKREELVQVARNVASGAAVYAFNLAIQSICPSCAQIMQGVSKLVSDMNRLAKASCQDVSKVLMEQPFSQNISKNIRDAAGIEGWASNHTSWADQLLPQEGSFLDMLSDNSVRQPDGSSKPNDRGMTGNLIFNLFDAAKIKNWRFVGFKNDSEVKELIMSLVGVRIVDAKNIAANAKSPNVVTIPPTIKNINELVYADGSTPLKLLECVPSSTDCLKFKNNEGTIKANWVGTYPLAKKLLLGSGPGDLGIADKISHKLKLNSTQQTFIESVPVPVMTTLFKLSHNPTAQAQYADIVARTTAQDGINVIIEGIDQMLVDIKAASMGTPQASEDAIKLLEDGQRRLKEQYKIFRDKNIADLDKMNVMTSLTSFLEEKAMTMPQV</sequence>
<reference evidence="2 3" key="1">
    <citation type="journal article" date="2018" name="Syst. Appl. Microbiol.">
        <title>Photobacterium carnosum sp. nov., isolated from spoiled modified atmosphere packaged poultry meat.</title>
        <authorList>
            <person name="Hilgarth M."/>
            <person name="Fuertes S."/>
            <person name="Ehrmann M."/>
            <person name="Vogel R.F."/>
        </authorList>
    </citation>
    <scope>NUCLEOTIDE SEQUENCE [LARGE SCALE GENOMIC DNA]</scope>
    <source>
        <strain evidence="2 3">TMW 2.2021</strain>
    </source>
</reference>
<dbReference type="Pfam" id="PF06122">
    <property type="entry name" value="TraH"/>
    <property type="match status" value="1"/>
</dbReference>
<keyword evidence="3" id="KW-1185">Reference proteome</keyword>
<keyword evidence="1" id="KW-0732">Signal</keyword>
<proteinExistence type="predicted"/>
<dbReference type="AlphaFoldDB" id="A0A2N4UW84"/>
<protein>
    <recommendedName>
        <fullName evidence="4">Conjugal transfer protein TraH</fullName>
    </recommendedName>
</protein>
<gene>
    <name evidence="2" type="ORF">CIK00_03135</name>
</gene>
<dbReference type="InterPro" id="IPR010927">
    <property type="entry name" value="T4SS_TraH"/>
</dbReference>
<dbReference type="EMBL" id="NPIB01000002">
    <property type="protein sequence ID" value="PLC59276.1"/>
    <property type="molecule type" value="Genomic_DNA"/>
</dbReference>
<dbReference type="GeneID" id="69965916"/>
<comment type="caution">
    <text evidence="2">The sequence shown here is derived from an EMBL/GenBank/DDBJ whole genome shotgun (WGS) entry which is preliminary data.</text>
</comment>
<name>A0A2N4UW84_9GAMM</name>
<accession>A0A2N4UW84</accession>
<dbReference type="RefSeq" id="WP_101767478.1">
    <property type="nucleotide sequence ID" value="NZ_BPPU01000003.1"/>
</dbReference>
<dbReference type="Proteomes" id="UP000234420">
    <property type="component" value="Unassembled WGS sequence"/>
</dbReference>